<dbReference type="InterPro" id="IPR036397">
    <property type="entry name" value="RNaseH_sf"/>
</dbReference>
<dbReference type="SUPFAM" id="SSF53098">
    <property type="entry name" value="Ribonuclease H-like"/>
    <property type="match status" value="1"/>
</dbReference>
<dbReference type="GO" id="GO:0004523">
    <property type="term" value="F:RNA-DNA hybrid ribonuclease activity"/>
    <property type="evidence" value="ECO:0007669"/>
    <property type="project" value="InterPro"/>
</dbReference>
<feature type="domain" description="RNase H type-1" evidence="1">
    <location>
        <begin position="1"/>
        <end position="113"/>
    </location>
</feature>
<evidence type="ECO:0000259" key="1">
    <source>
        <dbReference type="PROSITE" id="PS50879"/>
    </source>
</evidence>
<sequence>METGIAGLYKLNDQTSSYSAEAIAIERALDYVLTQSFKSLNICSDSRNCLLAIQNSVAGLSKRNGLNHWVNEIMEKIIVLQDKGINVRFSWCPSHIGILGNEKADKLAKTASRTGLPLNNKISLSEISITQRLQYRELDDRFRECFKLSTGEYYINRFNNLKITQVKNLMKGEKRANLVLVSRLVTRYMCIKERLFRMKMVESPVCMCGEHPQDINHIFWACPLTKDIRMNFIKILK</sequence>
<gene>
    <name evidence="2" type="ORF">ALC62_06108</name>
</gene>
<proteinExistence type="predicted"/>
<dbReference type="InterPro" id="IPR012337">
    <property type="entry name" value="RNaseH-like_sf"/>
</dbReference>
<accession>A0A195CSC7</accession>
<evidence type="ECO:0000313" key="2">
    <source>
        <dbReference type="EMBL" id="KYN03014.1"/>
    </source>
</evidence>
<name>A0A195CSC7_9HYME</name>
<keyword evidence="3" id="KW-1185">Reference proteome</keyword>
<dbReference type="PROSITE" id="PS50879">
    <property type="entry name" value="RNASE_H_1"/>
    <property type="match status" value="1"/>
</dbReference>
<dbReference type="EMBL" id="KQ977394">
    <property type="protein sequence ID" value="KYN03014.1"/>
    <property type="molecule type" value="Genomic_DNA"/>
</dbReference>
<dbReference type="CDD" id="cd09276">
    <property type="entry name" value="Rnase_HI_RT_non_LTR"/>
    <property type="match status" value="1"/>
</dbReference>
<dbReference type="Proteomes" id="UP000078542">
    <property type="component" value="Unassembled WGS sequence"/>
</dbReference>
<dbReference type="InterPro" id="IPR002156">
    <property type="entry name" value="RNaseH_domain"/>
</dbReference>
<protein>
    <recommendedName>
        <fullName evidence="1">RNase H type-1 domain-containing protein</fullName>
    </recommendedName>
</protein>
<dbReference type="GO" id="GO:0003676">
    <property type="term" value="F:nucleic acid binding"/>
    <property type="evidence" value="ECO:0007669"/>
    <property type="project" value="InterPro"/>
</dbReference>
<evidence type="ECO:0000313" key="3">
    <source>
        <dbReference type="Proteomes" id="UP000078542"/>
    </source>
</evidence>
<dbReference type="STRING" id="456900.A0A195CSC7"/>
<dbReference type="Pfam" id="PF00075">
    <property type="entry name" value="RNase_H"/>
    <property type="match status" value="1"/>
</dbReference>
<reference evidence="2 3" key="1">
    <citation type="submission" date="2016-03" db="EMBL/GenBank/DDBJ databases">
        <title>Cyphomyrmex costatus WGS genome.</title>
        <authorList>
            <person name="Nygaard S."/>
            <person name="Hu H."/>
            <person name="Boomsma J."/>
            <person name="Zhang G."/>
        </authorList>
    </citation>
    <scope>NUCLEOTIDE SEQUENCE [LARGE SCALE GENOMIC DNA]</scope>
    <source>
        <strain evidence="2">MS0001</strain>
        <tissue evidence="2">Whole body</tissue>
    </source>
</reference>
<dbReference type="AlphaFoldDB" id="A0A195CSC7"/>
<organism evidence="2 3">
    <name type="scientific">Cyphomyrmex costatus</name>
    <dbReference type="NCBI Taxonomy" id="456900"/>
    <lineage>
        <taxon>Eukaryota</taxon>
        <taxon>Metazoa</taxon>
        <taxon>Ecdysozoa</taxon>
        <taxon>Arthropoda</taxon>
        <taxon>Hexapoda</taxon>
        <taxon>Insecta</taxon>
        <taxon>Pterygota</taxon>
        <taxon>Neoptera</taxon>
        <taxon>Endopterygota</taxon>
        <taxon>Hymenoptera</taxon>
        <taxon>Apocrita</taxon>
        <taxon>Aculeata</taxon>
        <taxon>Formicoidea</taxon>
        <taxon>Formicidae</taxon>
        <taxon>Myrmicinae</taxon>
        <taxon>Cyphomyrmex</taxon>
    </lineage>
</organism>
<dbReference type="Gene3D" id="3.30.420.10">
    <property type="entry name" value="Ribonuclease H-like superfamily/Ribonuclease H"/>
    <property type="match status" value="1"/>
</dbReference>